<dbReference type="InterPro" id="IPR011051">
    <property type="entry name" value="RmlC_Cupin_sf"/>
</dbReference>
<dbReference type="EMBL" id="AP022870">
    <property type="protein sequence ID" value="BCB77974.1"/>
    <property type="molecule type" value="Genomic_DNA"/>
</dbReference>
<dbReference type="KEGG" id="pfla:Pflav_043840"/>
<keyword evidence="1" id="KW-0413">Isomerase</keyword>
<gene>
    <name evidence="1" type="primary">manA_2</name>
    <name evidence="1" type="ORF">Pflav_043840</name>
</gene>
<reference evidence="1 2" key="1">
    <citation type="submission" date="2020-03" db="EMBL/GenBank/DDBJ databases">
        <title>Whole genome shotgun sequence of Phytohabitans flavus NBRC 107702.</title>
        <authorList>
            <person name="Komaki H."/>
            <person name="Tamura T."/>
        </authorList>
    </citation>
    <scope>NUCLEOTIDE SEQUENCE [LARGE SCALE GENOMIC DNA]</scope>
    <source>
        <strain evidence="1 2">NBRC 107702</strain>
    </source>
</reference>
<reference evidence="1 2" key="2">
    <citation type="submission" date="2020-03" db="EMBL/GenBank/DDBJ databases">
        <authorList>
            <person name="Ichikawa N."/>
            <person name="Kimura A."/>
            <person name="Kitahashi Y."/>
            <person name="Uohara A."/>
        </authorList>
    </citation>
    <scope>NUCLEOTIDE SEQUENCE [LARGE SCALE GENOMIC DNA]</scope>
    <source>
        <strain evidence="1 2">NBRC 107702</strain>
    </source>
</reference>
<name>A0A6F8XVV7_9ACTN</name>
<dbReference type="Proteomes" id="UP000502508">
    <property type="component" value="Chromosome"/>
</dbReference>
<protein>
    <submittedName>
        <fullName evidence="1">Mannose-6-phosphate isomerase</fullName>
    </submittedName>
</protein>
<keyword evidence="2" id="KW-1185">Reference proteome</keyword>
<dbReference type="Gene3D" id="2.60.120.10">
    <property type="entry name" value="Jelly Rolls"/>
    <property type="match status" value="2"/>
</dbReference>
<dbReference type="SUPFAM" id="SSF51182">
    <property type="entry name" value="RmlC-like cupins"/>
    <property type="match status" value="1"/>
</dbReference>
<dbReference type="GO" id="GO:0016853">
    <property type="term" value="F:isomerase activity"/>
    <property type="evidence" value="ECO:0007669"/>
    <property type="project" value="UniProtKB-KW"/>
</dbReference>
<sequence>MTAPLVLGDNRVPVYYAGGAGIDAFRGTAGTTGPEDWVGSLTALPAAILPPGHPADTGVSRTERGSLRELVAADPVGWLGERLAGAYGGESGLLVKLLDAGERLPVHCHPSRAFARAHLGSLFGKTEGWIVLAATGDARVWLGLRDRADRADLRRWIADQDTTAMLAAMNELTVRPGQVLYVPAGLPHAIGPGVMITELQEPTSFSVLADHTAFGLDAGAATLGLGWDLALSCFDLDGYAGRLDELLPARRSLPGVPGVHSLFGPAADEYFRAWLVECTGAVTLPEAGFAVVVVTGGEGELRWSGGSMPVARGRTLVVPAAAGPLEFRGEVAAIVCRPPEV</sequence>
<evidence type="ECO:0000313" key="2">
    <source>
        <dbReference type="Proteomes" id="UP000502508"/>
    </source>
</evidence>
<accession>A0A6F8XVV7</accession>
<proteinExistence type="predicted"/>
<dbReference type="AlphaFoldDB" id="A0A6F8XVV7"/>
<organism evidence="1 2">
    <name type="scientific">Phytohabitans flavus</name>
    <dbReference type="NCBI Taxonomy" id="1076124"/>
    <lineage>
        <taxon>Bacteria</taxon>
        <taxon>Bacillati</taxon>
        <taxon>Actinomycetota</taxon>
        <taxon>Actinomycetes</taxon>
        <taxon>Micromonosporales</taxon>
        <taxon>Micromonosporaceae</taxon>
    </lineage>
</organism>
<dbReference type="CDD" id="cd07010">
    <property type="entry name" value="cupin_PMI_type_I_N_bac"/>
    <property type="match status" value="1"/>
</dbReference>
<evidence type="ECO:0000313" key="1">
    <source>
        <dbReference type="EMBL" id="BCB77974.1"/>
    </source>
</evidence>
<dbReference type="InterPro" id="IPR014710">
    <property type="entry name" value="RmlC-like_jellyroll"/>
</dbReference>
<dbReference type="RefSeq" id="WP_173037614.1">
    <property type="nucleotide sequence ID" value="NZ_AP022870.1"/>
</dbReference>